<accession>A0A813JB03</accession>
<evidence type="ECO:0000313" key="1">
    <source>
        <dbReference type="EMBL" id="CAE8614620.1"/>
    </source>
</evidence>
<dbReference type="EMBL" id="CAJNNV010025457">
    <property type="protein sequence ID" value="CAE8614620.1"/>
    <property type="molecule type" value="Genomic_DNA"/>
</dbReference>
<evidence type="ECO:0000313" key="3">
    <source>
        <dbReference type="Proteomes" id="UP000626109"/>
    </source>
</evidence>
<reference evidence="2" key="1">
    <citation type="submission" date="2021-02" db="EMBL/GenBank/DDBJ databases">
        <authorList>
            <person name="Dougan E. K."/>
            <person name="Rhodes N."/>
            <person name="Thang M."/>
            <person name="Chan C."/>
        </authorList>
    </citation>
    <scope>NUCLEOTIDE SEQUENCE</scope>
</reference>
<evidence type="ECO:0000313" key="2">
    <source>
        <dbReference type="EMBL" id="CAE8672568.1"/>
    </source>
</evidence>
<proteinExistence type="predicted"/>
<dbReference type="Proteomes" id="UP000626109">
    <property type="component" value="Unassembled WGS sequence"/>
</dbReference>
<dbReference type="AlphaFoldDB" id="A0A813JB03"/>
<keyword evidence="4" id="KW-1185">Reference proteome</keyword>
<dbReference type="Proteomes" id="UP000654075">
    <property type="component" value="Unassembled WGS sequence"/>
</dbReference>
<sequence>MAGGQGQDLMEALRPKSVQELHASVAAGSRKQKSLPPIVAQLQQFVEQRAACEERCVARLRGRAVTEAGLLPCAAVAADNAAATREAAEQQMAKASITGAVNRRFGALESRCAVLCGSRLSHLIGGS</sequence>
<name>A0A813JB03_POLGL</name>
<protein>
    <submittedName>
        <fullName evidence="2">Uncharacterized protein</fullName>
    </submittedName>
</protein>
<comment type="caution">
    <text evidence="2">The sequence shown here is derived from an EMBL/GenBank/DDBJ whole genome shotgun (WGS) entry which is preliminary data.</text>
</comment>
<dbReference type="EMBL" id="CAJNNW010024464">
    <property type="protein sequence ID" value="CAE8672568.1"/>
    <property type="molecule type" value="Genomic_DNA"/>
</dbReference>
<dbReference type="OrthoDB" id="444724at2759"/>
<evidence type="ECO:0000313" key="4">
    <source>
        <dbReference type="Proteomes" id="UP000654075"/>
    </source>
</evidence>
<organism evidence="2 3">
    <name type="scientific">Polarella glacialis</name>
    <name type="common">Dinoflagellate</name>
    <dbReference type="NCBI Taxonomy" id="89957"/>
    <lineage>
        <taxon>Eukaryota</taxon>
        <taxon>Sar</taxon>
        <taxon>Alveolata</taxon>
        <taxon>Dinophyceae</taxon>
        <taxon>Suessiales</taxon>
        <taxon>Suessiaceae</taxon>
        <taxon>Polarella</taxon>
    </lineage>
</organism>
<gene>
    <name evidence="1" type="ORF">PGLA1383_LOCUS32343</name>
    <name evidence="2" type="ORF">PGLA2088_LOCUS18135</name>
</gene>